<name>A0AAN8Q831_9TELE</name>
<comment type="subcellular location">
    <subcellularLocation>
        <location evidence="1">Secreted</location>
    </subcellularLocation>
</comment>
<accession>A0AAN8Q831</accession>
<dbReference type="EMBL" id="JAGTTL010000034">
    <property type="protein sequence ID" value="KAK6294889.1"/>
    <property type="molecule type" value="Genomic_DNA"/>
</dbReference>
<keyword evidence="3" id="KW-0202">Cytokine</keyword>
<evidence type="ECO:0000256" key="5">
    <source>
        <dbReference type="ARBA" id="ARBA00022729"/>
    </source>
</evidence>
<evidence type="ECO:0000256" key="2">
    <source>
        <dbReference type="ARBA" id="ARBA00007236"/>
    </source>
</evidence>
<dbReference type="InterPro" id="IPR029034">
    <property type="entry name" value="Cystine-knot_cytokine"/>
</dbReference>
<evidence type="ECO:0000256" key="4">
    <source>
        <dbReference type="ARBA" id="ARBA00022525"/>
    </source>
</evidence>
<dbReference type="GO" id="GO:0006954">
    <property type="term" value="P:inflammatory response"/>
    <property type="evidence" value="ECO:0007669"/>
    <property type="project" value="InterPro"/>
</dbReference>
<proteinExistence type="inferred from homology"/>
<evidence type="ECO:0000256" key="6">
    <source>
        <dbReference type="SAM" id="SignalP"/>
    </source>
</evidence>
<dbReference type="InterPro" id="IPR020440">
    <property type="entry name" value="IL-17_chr"/>
</dbReference>
<evidence type="ECO:0000256" key="3">
    <source>
        <dbReference type="ARBA" id="ARBA00022514"/>
    </source>
</evidence>
<dbReference type="PRINTS" id="PR01932">
    <property type="entry name" value="INTRLEUKIN17"/>
</dbReference>
<keyword evidence="4" id="KW-0964">Secreted</keyword>
<evidence type="ECO:0000313" key="8">
    <source>
        <dbReference type="Proteomes" id="UP001356427"/>
    </source>
</evidence>
<dbReference type="GO" id="GO:0005615">
    <property type="term" value="C:extracellular space"/>
    <property type="evidence" value="ECO:0007669"/>
    <property type="project" value="UniProtKB-KW"/>
</dbReference>
<comment type="caution">
    <text evidence="7">The sequence shown here is derived from an EMBL/GenBank/DDBJ whole genome shotgun (WGS) entry which is preliminary data.</text>
</comment>
<keyword evidence="8" id="KW-1185">Reference proteome</keyword>
<dbReference type="InterPro" id="IPR010345">
    <property type="entry name" value="IL-17_fam"/>
</dbReference>
<sequence>MVFRGLLVLVLVTSLDGLKKAKKTKPKPAQGSGPVKVIGRSVITVGLVLDPNMKSFFPVLPIANRSLSPWTYIDTYDENRVPQRISQAQCRMSGCLTPEGGEDMGWESKPIVHQTLVLRRVQGKQGSSKKRTRKGKKGYFFRLESEIIKVGCTCVIPSILPQK</sequence>
<evidence type="ECO:0000256" key="1">
    <source>
        <dbReference type="ARBA" id="ARBA00004613"/>
    </source>
</evidence>
<dbReference type="SUPFAM" id="SSF57501">
    <property type="entry name" value="Cystine-knot cytokines"/>
    <property type="match status" value="1"/>
</dbReference>
<gene>
    <name evidence="7" type="ORF">J4Q44_G00341150</name>
</gene>
<comment type="similarity">
    <text evidence="2">Belongs to the IL-17 family.</text>
</comment>
<protein>
    <submittedName>
        <fullName evidence="7">Uncharacterized protein</fullName>
    </submittedName>
</protein>
<organism evidence="7 8">
    <name type="scientific">Coregonus suidteri</name>
    <dbReference type="NCBI Taxonomy" id="861788"/>
    <lineage>
        <taxon>Eukaryota</taxon>
        <taxon>Metazoa</taxon>
        <taxon>Chordata</taxon>
        <taxon>Craniata</taxon>
        <taxon>Vertebrata</taxon>
        <taxon>Euteleostomi</taxon>
        <taxon>Actinopterygii</taxon>
        <taxon>Neopterygii</taxon>
        <taxon>Teleostei</taxon>
        <taxon>Protacanthopterygii</taxon>
        <taxon>Salmoniformes</taxon>
        <taxon>Salmonidae</taxon>
        <taxon>Coregoninae</taxon>
        <taxon>Coregonus</taxon>
    </lineage>
</organism>
<feature type="signal peptide" evidence="6">
    <location>
        <begin position="1"/>
        <end position="17"/>
    </location>
</feature>
<dbReference type="GO" id="GO:0005125">
    <property type="term" value="F:cytokine activity"/>
    <property type="evidence" value="ECO:0007669"/>
    <property type="project" value="UniProtKB-KW"/>
</dbReference>
<dbReference type="Pfam" id="PF06083">
    <property type="entry name" value="IL17"/>
    <property type="match status" value="1"/>
</dbReference>
<feature type="chain" id="PRO_5042877847" evidence="6">
    <location>
        <begin position="18"/>
        <end position="163"/>
    </location>
</feature>
<dbReference type="AlphaFoldDB" id="A0AAN8Q831"/>
<reference evidence="7 8" key="1">
    <citation type="submission" date="2021-04" db="EMBL/GenBank/DDBJ databases">
        <authorList>
            <person name="De Guttry C."/>
            <person name="Zahm M."/>
            <person name="Klopp C."/>
            <person name="Cabau C."/>
            <person name="Louis A."/>
            <person name="Berthelot C."/>
            <person name="Parey E."/>
            <person name="Roest Crollius H."/>
            <person name="Montfort J."/>
            <person name="Robinson-Rechavi M."/>
            <person name="Bucao C."/>
            <person name="Bouchez O."/>
            <person name="Gislard M."/>
            <person name="Lluch J."/>
            <person name="Milhes M."/>
            <person name="Lampietro C."/>
            <person name="Lopez Roques C."/>
            <person name="Donnadieu C."/>
            <person name="Braasch I."/>
            <person name="Desvignes T."/>
            <person name="Postlethwait J."/>
            <person name="Bobe J."/>
            <person name="Wedekind C."/>
            <person name="Guiguen Y."/>
        </authorList>
    </citation>
    <scope>NUCLEOTIDE SEQUENCE [LARGE SCALE GENOMIC DNA]</scope>
    <source>
        <strain evidence="7">Cs_M1</strain>
        <tissue evidence="7">Blood</tissue>
    </source>
</reference>
<dbReference type="Gene3D" id="2.10.90.10">
    <property type="entry name" value="Cystine-knot cytokines"/>
    <property type="match status" value="1"/>
</dbReference>
<evidence type="ECO:0000313" key="7">
    <source>
        <dbReference type="EMBL" id="KAK6294889.1"/>
    </source>
</evidence>
<keyword evidence="5 6" id="KW-0732">Signal</keyword>
<dbReference type="Proteomes" id="UP001356427">
    <property type="component" value="Unassembled WGS sequence"/>
</dbReference>